<evidence type="ECO:0000313" key="4">
    <source>
        <dbReference type="Proteomes" id="UP000039865"/>
    </source>
</evidence>
<gene>
    <name evidence="3" type="primary">Contig15329.g16337</name>
    <name evidence="3" type="ORF">STYLEM_11191</name>
</gene>
<feature type="region of interest" description="Disordered" evidence="2">
    <location>
        <begin position="114"/>
        <end position="152"/>
    </location>
</feature>
<accession>A0A078AL69</accession>
<protein>
    <recommendedName>
        <fullName evidence="5">H15 domain-containing protein</fullName>
    </recommendedName>
</protein>
<evidence type="ECO:0000256" key="2">
    <source>
        <dbReference type="SAM" id="MobiDB-lite"/>
    </source>
</evidence>
<feature type="compositionally biased region" description="Basic and acidic residues" evidence="2">
    <location>
        <begin position="126"/>
        <end position="137"/>
    </location>
</feature>
<organism evidence="3 4">
    <name type="scientific">Stylonychia lemnae</name>
    <name type="common">Ciliate</name>
    <dbReference type="NCBI Taxonomy" id="5949"/>
    <lineage>
        <taxon>Eukaryota</taxon>
        <taxon>Sar</taxon>
        <taxon>Alveolata</taxon>
        <taxon>Ciliophora</taxon>
        <taxon>Intramacronucleata</taxon>
        <taxon>Spirotrichea</taxon>
        <taxon>Stichotrichia</taxon>
        <taxon>Sporadotrichida</taxon>
        <taxon>Oxytrichidae</taxon>
        <taxon>Stylonychinae</taxon>
        <taxon>Stylonychia</taxon>
    </lineage>
</organism>
<dbReference type="InParanoid" id="A0A078AL69"/>
<dbReference type="Proteomes" id="UP000039865">
    <property type="component" value="Unassembled WGS sequence"/>
</dbReference>
<sequence length="552" mass="64878">MSLELKPEKVKIYLKLLTEACIACNGNKGSLRKDLWAYLREKYDESVDYRDFLFAIKRFQQEGKILSSDGIFEMHHEVLVEVREKTPTPALKPKQGEGRASENNVYMKFLSGQLDDSSNTKKKGKYPLDSKISDSGKKQKVKPHKISPSQRGIQKYFIKKQMNSLQNIEDFDTEAMQTKTLGFATPAFDSKIMHVENVNNEKETPKKTSKDNISKRMSNLQKQKNYQSKNELRKKQLEQQLQQVTKKIQKNKKFTNEKDHSSRKNEKPHHDKKQPKQNYDQAFKVNQSLNQKEQLDKLLQLETEKLKKQQRDERDERKRQLKEKKDQVMNEKNQKLTSTVIKALKKAIFYKNIQFRKYSNTNQKQTEKIKKTKSIKKIDALKIKKSKAHKKLRALNQLKNENKTPKLMINRLRGKTLDLTELGIIKKKKDVTLSRQSTLRLDKSVERDELPSRQLSRRSSVNRQLSKTKIIKKEQKKQEKQVKAKQQEKKAKQAKIAKVKKAYVKKAKKQDVRGVVDYDRKAKLDAVKNLRQLYSKDKLKDALYIDEKLIYL</sequence>
<reference evidence="3 4" key="1">
    <citation type="submission" date="2014-06" db="EMBL/GenBank/DDBJ databases">
        <authorList>
            <person name="Swart Estienne"/>
        </authorList>
    </citation>
    <scope>NUCLEOTIDE SEQUENCE [LARGE SCALE GENOMIC DNA]</scope>
    <source>
        <strain evidence="3 4">130c</strain>
    </source>
</reference>
<proteinExistence type="predicted"/>
<feature type="coiled-coil region" evidence="1">
    <location>
        <begin position="470"/>
        <end position="502"/>
    </location>
</feature>
<feature type="compositionally biased region" description="Polar residues" evidence="2">
    <location>
        <begin position="215"/>
        <end position="228"/>
    </location>
</feature>
<evidence type="ECO:0000313" key="3">
    <source>
        <dbReference type="EMBL" id="CDW82162.1"/>
    </source>
</evidence>
<feature type="region of interest" description="Disordered" evidence="2">
    <location>
        <begin position="195"/>
        <end position="232"/>
    </location>
</feature>
<keyword evidence="1" id="KW-0175">Coiled coil</keyword>
<feature type="compositionally biased region" description="Basic and acidic residues" evidence="2">
    <location>
        <begin position="254"/>
        <end position="269"/>
    </location>
</feature>
<dbReference type="EMBL" id="CCKQ01010634">
    <property type="protein sequence ID" value="CDW82162.1"/>
    <property type="molecule type" value="Genomic_DNA"/>
</dbReference>
<dbReference type="AlphaFoldDB" id="A0A078AL69"/>
<feature type="region of interest" description="Disordered" evidence="2">
    <location>
        <begin position="306"/>
        <end position="332"/>
    </location>
</feature>
<feature type="compositionally biased region" description="Basic and acidic residues" evidence="2">
    <location>
        <begin position="195"/>
        <end position="214"/>
    </location>
</feature>
<evidence type="ECO:0000256" key="1">
    <source>
        <dbReference type="SAM" id="Coils"/>
    </source>
</evidence>
<name>A0A078AL69_STYLE</name>
<keyword evidence="4" id="KW-1185">Reference proteome</keyword>
<feature type="region of interest" description="Disordered" evidence="2">
    <location>
        <begin position="247"/>
        <end position="277"/>
    </location>
</feature>
<evidence type="ECO:0008006" key="5">
    <source>
        <dbReference type="Google" id="ProtNLM"/>
    </source>
</evidence>